<name>A0A9K3LSN8_9STRA</name>
<proteinExistence type="inferred from homology"/>
<dbReference type="OrthoDB" id="10251079at2759"/>
<dbReference type="InterPro" id="IPR048254">
    <property type="entry name" value="CDP_ALCOHOL_P_TRANSF_CS"/>
</dbReference>
<feature type="transmembrane region" description="Helical" evidence="10">
    <location>
        <begin position="119"/>
        <end position="140"/>
    </location>
</feature>
<keyword evidence="5" id="KW-0443">Lipid metabolism</keyword>
<keyword evidence="6 10" id="KW-0472">Membrane</keyword>
<dbReference type="GO" id="GO:0005794">
    <property type="term" value="C:Golgi apparatus"/>
    <property type="evidence" value="ECO:0007669"/>
    <property type="project" value="TreeGrafter"/>
</dbReference>
<evidence type="ECO:0000256" key="10">
    <source>
        <dbReference type="SAM" id="Phobius"/>
    </source>
</evidence>
<evidence type="ECO:0000256" key="6">
    <source>
        <dbReference type="ARBA" id="ARBA00023136"/>
    </source>
</evidence>
<dbReference type="EMBL" id="JAGRRH010000007">
    <property type="protein sequence ID" value="KAG7367305.1"/>
    <property type="molecule type" value="Genomic_DNA"/>
</dbReference>
<keyword evidence="2 8" id="KW-0808">Transferase</keyword>
<feature type="transmembrane region" description="Helical" evidence="10">
    <location>
        <begin position="255"/>
        <end position="273"/>
    </location>
</feature>
<evidence type="ECO:0000256" key="1">
    <source>
        <dbReference type="ARBA" id="ARBA00004141"/>
    </source>
</evidence>
<evidence type="ECO:0000256" key="5">
    <source>
        <dbReference type="ARBA" id="ARBA00023098"/>
    </source>
</evidence>
<dbReference type="PANTHER" id="PTHR15362:SF4">
    <property type="entry name" value="CDP-DIACYLGLYCEROL--INOSITOL 3-PHOSPHATIDYLTRANSFERASE"/>
    <property type="match status" value="1"/>
</dbReference>
<keyword evidence="3 10" id="KW-0812">Transmembrane</keyword>
<evidence type="ECO:0000313" key="11">
    <source>
        <dbReference type="EMBL" id="KAG7367305.1"/>
    </source>
</evidence>
<dbReference type="PANTHER" id="PTHR15362">
    <property type="entry name" value="PHOSPHATIDYLINOSITOL SYNTHASE"/>
    <property type="match status" value="1"/>
</dbReference>
<keyword evidence="7" id="KW-1208">Phospholipid metabolism</keyword>
<dbReference type="AlphaFoldDB" id="A0A9K3LSN8"/>
<accession>A0A9K3LSN8</accession>
<evidence type="ECO:0000256" key="4">
    <source>
        <dbReference type="ARBA" id="ARBA00022989"/>
    </source>
</evidence>
<evidence type="ECO:0000256" key="3">
    <source>
        <dbReference type="ARBA" id="ARBA00022692"/>
    </source>
</evidence>
<organism evidence="11 12">
    <name type="scientific">Nitzschia inconspicua</name>
    <dbReference type="NCBI Taxonomy" id="303405"/>
    <lineage>
        <taxon>Eukaryota</taxon>
        <taxon>Sar</taxon>
        <taxon>Stramenopiles</taxon>
        <taxon>Ochrophyta</taxon>
        <taxon>Bacillariophyta</taxon>
        <taxon>Bacillariophyceae</taxon>
        <taxon>Bacillariophycidae</taxon>
        <taxon>Bacillariales</taxon>
        <taxon>Bacillariaceae</taxon>
        <taxon>Nitzschia</taxon>
    </lineage>
</organism>
<evidence type="ECO:0000256" key="9">
    <source>
        <dbReference type="SAM" id="MobiDB-lite"/>
    </source>
</evidence>
<keyword evidence="4 10" id="KW-1133">Transmembrane helix</keyword>
<evidence type="ECO:0000256" key="7">
    <source>
        <dbReference type="ARBA" id="ARBA00023264"/>
    </source>
</evidence>
<gene>
    <name evidence="11" type="ORF">IV203_029976</name>
</gene>
<evidence type="ECO:0000313" key="12">
    <source>
        <dbReference type="Proteomes" id="UP000693970"/>
    </source>
</evidence>
<sequence>MHLIEHNAAIAPITGAGLSNPLQQQPSFNIYQNTTTTGTGTNIPNGLCAKVQSTFLSRTKRHYHRSKSGHKNMNSPRTTTTSTTTTADDVLLYVPNLIGYCRVVFTVTSLVLMLTLPQYWLVATALYVGSFVGDLFDGLVARRLNQTSTFGGLLDMVTDRCSTLGLLFVLADSYKDQVHLQLTFLFLSLLDISSHWCQMYSTSALGKHHKSEDGNEGRHFLVRWFYRYYFFFGYLCVGAEFTYVIAYALQFTQNTAIHSILKGILWMVIPGCFMKQLVNVMQLASACYAVAQYDAEVKNK</sequence>
<comment type="similarity">
    <text evidence="8">Belongs to the CDP-alcohol phosphatidyltransferase class-I family.</text>
</comment>
<dbReference type="GO" id="GO:0016020">
    <property type="term" value="C:membrane"/>
    <property type="evidence" value="ECO:0007669"/>
    <property type="project" value="UniProtKB-SubCell"/>
</dbReference>
<feature type="region of interest" description="Disordered" evidence="9">
    <location>
        <begin position="63"/>
        <end position="82"/>
    </location>
</feature>
<dbReference type="PROSITE" id="PS00379">
    <property type="entry name" value="CDP_ALCOHOL_P_TRANSF"/>
    <property type="match status" value="1"/>
</dbReference>
<evidence type="ECO:0000256" key="8">
    <source>
        <dbReference type="RuleBase" id="RU003750"/>
    </source>
</evidence>
<feature type="transmembrane region" description="Helical" evidence="10">
    <location>
        <begin position="228"/>
        <end position="249"/>
    </location>
</feature>
<dbReference type="GO" id="GO:0006661">
    <property type="term" value="P:phosphatidylinositol biosynthetic process"/>
    <property type="evidence" value="ECO:0007669"/>
    <property type="project" value="TreeGrafter"/>
</dbReference>
<protein>
    <submittedName>
        <fullName evidence="11">CDP-alcohol phosphatidyltransferase</fullName>
    </submittedName>
</protein>
<comment type="caution">
    <text evidence="11">The sequence shown here is derived from an EMBL/GenBank/DDBJ whole genome shotgun (WGS) entry which is preliminary data.</text>
</comment>
<dbReference type="InterPro" id="IPR000462">
    <property type="entry name" value="CDP-OH_P_trans"/>
</dbReference>
<feature type="transmembrane region" description="Helical" evidence="10">
    <location>
        <begin position="90"/>
        <end position="113"/>
    </location>
</feature>
<keyword evidence="12" id="KW-1185">Reference proteome</keyword>
<reference evidence="11" key="2">
    <citation type="submission" date="2021-04" db="EMBL/GenBank/DDBJ databases">
        <authorList>
            <person name="Podell S."/>
        </authorList>
    </citation>
    <scope>NUCLEOTIDE SEQUENCE</scope>
    <source>
        <strain evidence="11">Hildebrandi</strain>
    </source>
</reference>
<dbReference type="Pfam" id="PF01066">
    <property type="entry name" value="CDP-OH_P_transf"/>
    <property type="match status" value="1"/>
</dbReference>
<reference evidence="11" key="1">
    <citation type="journal article" date="2021" name="Sci. Rep.">
        <title>Diploid genomic architecture of Nitzschia inconspicua, an elite biomass production diatom.</title>
        <authorList>
            <person name="Oliver A."/>
            <person name="Podell S."/>
            <person name="Pinowska A."/>
            <person name="Traller J.C."/>
            <person name="Smith S.R."/>
            <person name="McClure R."/>
            <person name="Beliaev A."/>
            <person name="Bohutskyi P."/>
            <person name="Hill E.A."/>
            <person name="Rabines A."/>
            <person name="Zheng H."/>
            <person name="Allen L.Z."/>
            <person name="Kuo A."/>
            <person name="Grigoriev I.V."/>
            <person name="Allen A.E."/>
            <person name="Hazlebeck D."/>
            <person name="Allen E.E."/>
        </authorList>
    </citation>
    <scope>NUCLEOTIDE SEQUENCE</scope>
    <source>
        <strain evidence="11">Hildebrandi</strain>
    </source>
</reference>
<evidence type="ECO:0000256" key="2">
    <source>
        <dbReference type="ARBA" id="ARBA00022679"/>
    </source>
</evidence>
<comment type="subcellular location">
    <subcellularLocation>
        <location evidence="1">Membrane</location>
        <topology evidence="1">Multi-pass membrane protein</topology>
    </subcellularLocation>
</comment>
<dbReference type="Proteomes" id="UP000693970">
    <property type="component" value="Unassembled WGS sequence"/>
</dbReference>
<dbReference type="GO" id="GO:0003881">
    <property type="term" value="F:CDP-diacylglycerol-inositol 3-phosphatidyltransferase activity"/>
    <property type="evidence" value="ECO:0007669"/>
    <property type="project" value="TreeGrafter"/>
</dbReference>